<dbReference type="EMBL" id="DVOS01000073">
    <property type="protein sequence ID" value="HIV24029.1"/>
    <property type="molecule type" value="Genomic_DNA"/>
</dbReference>
<dbReference type="Gene3D" id="3.30.1380.10">
    <property type="match status" value="1"/>
</dbReference>
<dbReference type="AlphaFoldDB" id="A0A9D1P079"/>
<dbReference type="GO" id="GO:0008233">
    <property type="term" value="F:peptidase activity"/>
    <property type="evidence" value="ECO:0007669"/>
    <property type="project" value="InterPro"/>
</dbReference>
<dbReference type="SUPFAM" id="SSF55166">
    <property type="entry name" value="Hedgehog/DD-peptidase"/>
    <property type="match status" value="1"/>
</dbReference>
<gene>
    <name evidence="2" type="ORF">IAC80_08860</name>
</gene>
<reference evidence="2" key="1">
    <citation type="submission" date="2020-10" db="EMBL/GenBank/DDBJ databases">
        <authorList>
            <person name="Gilroy R."/>
        </authorList>
    </citation>
    <scope>NUCLEOTIDE SEQUENCE</scope>
    <source>
        <strain evidence="2">ChiBcec6-7307</strain>
    </source>
</reference>
<dbReference type="InterPro" id="IPR009045">
    <property type="entry name" value="Zn_M74/Hedgehog-like"/>
</dbReference>
<evidence type="ECO:0000259" key="1">
    <source>
        <dbReference type="Pfam" id="PF13539"/>
    </source>
</evidence>
<dbReference type="InterPro" id="IPR039561">
    <property type="entry name" value="Peptidase_M15C"/>
</dbReference>
<proteinExistence type="predicted"/>
<accession>A0A9D1P079</accession>
<evidence type="ECO:0000313" key="2">
    <source>
        <dbReference type="EMBL" id="HIV24029.1"/>
    </source>
</evidence>
<organism evidence="2 3">
    <name type="scientific">Candidatus Merdiplasma excrementigallinarum</name>
    <dbReference type="NCBI Taxonomy" id="2840864"/>
    <lineage>
        <taxon>Bacteria</taxon>
        <taxon>Bacillati</taxon>
        <taxon>Bacillota</taxon>
        <taxon>Clostridia</taxon>
        <taxon>Lachnospirales</taxon>
        <taxon>Lachnospiraceae</taxon>
        <taxon>Lachnospiraceae incertae sedis</taxon>
        <taxon>Candidatus Merdiplasma</taxon>
    </lineage>
</organism>
<sequence length="215" mass="24650">MTDPAGIPAGTVLAEGQAAKNTDAFFQIYEISDEIFARIYGKSYKEDCTVPREGLRYLKVLHYNFDHQVQVGELMVNQAIARDCLEIFRELYEQEYEIYSMYLVDDFQADDTLSCEMNNTSAFNFRKVTGGESLSNHAYGCAIDINPQQNPYVENGVYYHENAAPYIDRTGPGEHMIDHEDLCYRLFAEKGFAWGGDWENPIDYQHFEKDPQTVG</sequence>
<evidence type="ECO:0000313" key="3">
    <source>
        <dbReference type="Proteomes" id="UP000886889"/>
    </source>
</evidence>
<reference evidence="2" key="2">
    <citation type="journal article" date="2021" name="PeerJ">
        <title>Extensive microbial diversity within the chicken gut microbiome revealed by metagenomics and culture.</title>
        <authorList>
            <person name="Gilroy R."/>
            <person name="Ravi A."/>
            <person name="Getino M."/>
            <person name="Pursley I."/>
            <person name="Horton D.L."/>
            <person name="Alikhan N.F."/>
            <person name="Baker D."/>
            <person name="Gharbi K."/>
            <person name="Hall N."/>
            <person name="Watson M."/>
            <person name="Adriaenssens E.M."/>
            <person name="Foster-Nyarko E."/>
            <person name="Jarju S."/>
            <person name="Secka A."/>
            <person name="Antonio M."/>
            <person name="Oren A."/>
            <person name="Chaudhuri R.R."/>
            <person name="La Ragione R."/>
            <person name="Hildebrand F."/>
            <person name="Pallen M.J."/>
        </authorList>
    </citation>
    <scope>NUCLEOTIDE SEQUENCE</scope>
    <source>
        <strain evidence="2">ChiBcec6-7307</strain>
    </source>
</reference>
<name>A0A9D1P079_9FIRM</name>
<comment type="caution">
    <text evidence="2">The sequence shown here is derived from an EMBL/GenBank/DDBJ whole genome shotgun (WGS) entry which is preliminary data.</text>
</comment>
<feature type="domain" description="Peptidase M15C" evidence="1">
    <location>
        <begin position="130"/>
        <end position="209"/>
    </location>
</feature>
<dbReference type="Pfam" id="PF13539">
    <property type="entry name" value="Peptidase_M15_4"/>
    <property type="match status" value="1"/>
</dbReference>
<protein>
    <submittedName>
        <fullName evidence="2">M15 family metallopeptidase</fullName>
    </submittedName>
</protein>
<dbReference type="Proteomes" id="UP000886889">
    <property type="component" value="Unassembled WGS sequence"/>
</dbReference>